<evidence type="ECO:0000313" key="2">
    <source>
        <dbReference type="EMBL" id="MFK7160200.1"/>
    </source>
</evidence>
<protein>
    <submittedName>
        <fullName evidence="2">Uncharacterized protein</fullName>
    </submittedName>
</protein>
<evidence type="ECO:0000256" key="1">
    <source>
        <dbReference type="SAM" id="Phobius"/>
    </source>
</evidence>
<dbReference type="RefSeq" id="WP_405337446.1">
    <property type="nucleotide sequence ID" value="NZ_JBANFI010000002.1"/>
</dbReference>
<keyword evidence="1" id="KW-1133">Transmembrane helix</keyword>
<feature type="transmembrane region" description="Helical" evidence="1">
    <location>
        <begin position="48"/>
        <end position="67"/>
    </location>
</feature>
<dbReference type="Proteomes" id="UP001621714">
    <property type="component" value="Unassembled WGS sequence"/>
</dbReference>
<keyword evidence="1" id="KW-0472">Membrane</keyword>
<feature type="transmembrane region" description="Helical" evidence="1">
    <location>
        <begin position="74"/>
        <end position="94"/>
    </location>
</feature>
<gene>
    <name evidence="2" type="ORF">V6U78_04025</name>
</gene>
<organism evidence="2 3">
    <name type="scientific">Marinospirillum alkalitolerans</name>
    <dbReference type="NCBI Taxonomy" id="3123374"/>
    <lineage>
        <taxon>Bacteria</taxon>
        <taxon>Pseudomonadati</taxon>
        <taxon>Pseudomonadota</taxon>
        <taxon>Gammaproteobacteria</taxon>
        <taxon>Oceanospirillales</taxon>
        <taxon>Oceanospirillaceae</taxon>
        <taxon>Marinospirillum</taxon>
    </lineage>
</organism>
<sequence>MPLWLFTLLCFLHLQFTGMIAMGLIFMACAEGNYIHERKHNDRLVRLWFLYSFSIPFSLGWLIYGYATDQSPRFYWWFALPWALLLLMLSYWRITGVSPRQASSQTEQETDHPD</sequence>
<keyword evidence="1" id="KW-0812">Transmembrane</keyword>
<evidence type="ECO:0000313" key="3">
    <source>
        <dbReference type="Proteomes" id="UP001621714"/>
    </source>
</evidence>
<name>A0ABW8PV89_9GAMM</name>
<accession>A0ABW8PV89</accession>
<comment type="caution">
    <text evidence="2">The sequence shown here is derived from an EMBL/GenBank/DDBJ whole genome shotgun (WGS) entry which is preliminary data.</text>
</comment>
<reference evidence="2 3" key="1">
    <citation type="submission" date="2024-02" db="EMBL/GenBank/DDBJ databases">
        <title>Marinospirillum sp. MEB 164 isolated from Lonar lake sediment.</title>
        <authorList>
            <person name="Joshi A."/>
            <person name="Thite S."/>
        </authorList>
    </citation>
    <scope>NUCLEOTIDE SEQUENCE [LARGE SCALE GENOMIC DNA]</scope>
    <source>
        <strain evidence="2 3">MEB164</strain>
    </source>
</reference>
<dbReference type="EMBL" id="JBANFI010000002">
    <property type="protein sequence ID" value="MFK7160200.1"/>
    <property type="molecule type" value="Genomic_DNA"/>
</dbReference>
<proteinExistence type="predicted"/>
<keyword evidence="3" id="KW-1185">Reference proteome</keyword>